<feature type="domain" description="DUF6745" evidence="1">
    <location>
        <begin position="153"/>
        <end position="356"/>
    </location>
</feature>
<gene>
    <name evidence="2" type="ORF">KGQ19_13025</name>
</gene>
<reference evidence="2 3" key="1">
    <citation type="submission" date="2020-02" db="EMBL/GenBank/DDBJ databases">
        <title>Acidophilic actinobacteria isolated from forest soil.</title>
        <authorList>
            <person name="Golinska P."/>
        </authorList>
    </citation>
    <scope>NUCLEOTIDE SEQUENCE [LARGE SCALE GENOMIC DNA]</scope>
    <source>
        <strain evidence="2 3">NL8</strain>
    </source>
</reference>
<name>A0ABS5KP24_9ACTN</name>
<dbReference type="Pfam" id="PF20530">
    <property type="entry name" value="DUF6745"/>
    <property type="match status" value="1"/>
</dbReference>
<accession>A0ABS5KP24</accession>
<organism evidence="2 3">
    <name type="scientific">Catenulispora pinistramenti</name>
    <dbReference type="NCBI Taxonomy" id="2705254"/>
    <lineage>
        <taxon>Bacteria</taxon>
        <taxon>Bacillati</taxon>
        <taxon>Actinomycetota</taxon>
        <taxon>Actinomycetes</taxon>
        <taxon>Catenulisporales</taxon>
        <taxon>Catenulisporaceae</taxon>
        <taxon>Catenulispora</taxon>
    </lineage>
</organism>
<dbReference type="EMBL" id="JAAFYZ010000035">
    <property type="protein sequence ID" value="MBS2547789.1"/>
    <property type="molecule type" value="Genomic_DNA"/>
</dbReference>
<dbReference type="RefSeq" id="WP_212009368.1">
    <property type="nucleotide sequence ID" value="NZ_JAAFYZ010000035.1"/>
</dbReference>
<dbReference type="Proteomes" id="UP000730482">
    <property type="component" value="Unassembled WGS sequence"/>
</dbReference>
<evidence type="ECO:0000259" key="1">
    <source>
        <dbReference type="Pfam" id="PF20530"/>
    </source>
</evidence>
<comment type="caution">
    <text evidence="2">The sequence shown here is derived from an EMBL/GenBank/DDBJ whole genome shotgun (WGS) entry which is preliminary data.</text>
</comment>
<proteinExistence type="predicted"/>
<sequence>MPTPATDVAPQPDLTADGIVAVAAAGHEAWRAVALSTEAVDREAAEEAVLRLYAEALPDTTPPAIIWCRSPLEAARLVVADANQFGTPVRDRIRDLPWALGRARLAERLGPREFGRVWQATCGDLAPLMSTLITRIAIAVEQQTEDTAERTALRVALTHAVHGQLDAGWLPLYEAAGLDSGLGRMARSVSWWWPFENTVILTERPLALRLDDQDRLHHGDGPALAYADGLAAYSWRGNPLTPEFGQRLAETTAEAIRAEENTELRRMMVEHYTPERFLKESGAKPLQEDEAGKLWRMDMGSDEPIVVVEVVNSSPEPDGTFNIYFLRVPPATKTAKAGVAWTFGLTEDEYQPLRQT</sequence>
<evidence type="ECO:0000313" key="3">
    <source>
        <dbReference type="Proteomes" id="UP000730482"/>
    </source>
</evidence>
<keyword evidence="3" id="KW-1185">Reference proteome</keyword>
<protein>
    <recommendedName>
        <fullName evidence="1">DUF6745 domain-containing protein</fullName>
    </recommendedName>
</protein>
<dbReference type="InterPro" id="IPR046633">
    <property type="entry name" value="DUF6745"/>
</dbReference>
<evidence type="ECO:0000313" key="2">
    <source>
        <dbReference type="EMBL" id="MBS2547789.1"/>
    </source>
</evidence>